<evidence type="ECO:0000259" key="5">
    <source>
        <dbReference type="Pfam" id="PF22780"/>
    </source>
</evidence>
<accession>A0A0R2RKS0</accession>
<organism evidence="6 7">
    <name type="scientific">Verrucomicrobia subdivision 6 bacterium BACL9 MAG-120507-bin52</name>
    <dbReference type="NCBI Taxonomy" id="1655590"/>
    <lineage>
        <taxon>Bacteria</taxon>
        <taxon>Pseudomonadati</taxon>
        <taxon>Verrucomicrobiota</taxon>
        <taxon>Verrucomicrobiia</taxon>
        <taxon>Verrucomicrobiales</taxon>
        <taxon>Verrucomicrobia subdivision 6</taxon>
    </lineage>
</organism>
<comment type="caution">
    <text evidence="6">The sequence shown here is derived from an EMBL/GenBank/DDBJ whole genome shotgun (WGS) entry which is preliminary data.</text>
</comment>
<dbReference type="EMBL" id="LIBO01000013">
    <property type="protein sequence ID" value="KRO63025.1"/>
    <property type="molecule type" value="Genomic_DNA"/>
</dbReference>
<name>A0A0R2RKS0_9BACT</name>
<reference evidence="6 7" key="1">
    <citation type="submission" date="2015-10" db="EMBL/GenBank/DDBJ databases">
        <title>Metagenome-Assembled Genomes uncover a global brackish microbiome.</title>
        <authorList>
            <person name="Hugerth L.W."/>
            <person name="Larsson J."/>
            <person name="Alneberg J."/>
            <person name="Lindh M.V."/>
            <person name="Legrand C."/>
            <person name="Pinhassi J."/>
            <person name="Andersson A.F."/>
        </authorList>
    </citation>
    <scope>NUCLEOTIDE SEQUENCE [LARGE SCALE GENOMIC DNA]</scope>
    <source>
        <strain evidence="6">BACL18 MAG-120507-bin52</strain>
    </source>
</reference>
<dbReference type="Gene3D" id="2.40.30.10">
    <property type="entry name" value="Translation factors"/>
    <property type="match status" value="1"/>
</dbReference>
<evidence type="ECO:0000256" key="2">
    <source>
        <dbReference type="ARBA" id="ARBA00022630"/>
    </source>
</evidence>
<proteinExistence type="predicted"/>
<gene>
    <name evidence="6" type="ORF">ABR82_08265</name>
</gene>
<feature type="domain" description="RsdA/BaiN/AoA(So)-like insert" evidence="5">
    <location>
        <begin position="194"/>
        <end position="354"/>
    </location>
</feature>
<dbReference type="InterPro" id="IPR055178">
    <property type="entry name" value="RsdA/BaiN/AoA(So)-like_dom"/>
</dbReference>
<dbReference type="InterPro" id="IPR057661">
    <property type="entry name" value="RsdA/BaiN/AoA(So)_Rossmann"/>
</dbReference>
<evidence type="ECO:0000313" key="6">
    <source>
        <dbReference type="EMBL" id="KRO63025.1"/>
    </source>
</evidence>
<dbReference type="PANTHER" id="PTHR42887">
    <property type="entry name" value="OS12G0638800 PROTEIN"/>
    <property type="match status" value="1"/>
</dbReference>
<dbReference type="NCBIfam" id="TIGR00275">
    <property type="entry name" value="aminoacetone oxidase family FAD-binding enzyme"/>
    <property type="match status" value="1"/>
</dbReference>
<evidence type="ECO:0000313" key="7">
    <source>
        <dbReference type="Proteomes" id="UP000051269"/>
    </source>
</evidence>
<evidence type="ECO:0000256" key="1">
    <source>
        <dbReference type="ARBA" id="ARBA00001974"/>
    </source>
</evidence>
<dbReference type="InterPro" id="IPR004792">
    <property type="entry name" value="BaiN-like"/>
</dbReference>
<evidence type="ECO:0008006" key="8">
    <source>
        <dbReference type="Google" id="ProtNLM"/>
    </source>
</evidence>
<dbReference type="SUPFAM" id="SSF160996">
    <property type="entry name" value="HI0933 insert domain-like"/>
    <property type="match status" value="1"/>
</dbReference>
<evidence type="ECO:0000256" key="3">
    <source>
        <dbReference type="ARBA" id="ARBA00022827"/>
    </source>
</evidence>
<dbReference type="Pfam" id="PF03486">
    <property type="entry name" value="HI0933_like"/>
    <property type="match status" value="1"/>
</dbReference>
<keyword evidence="3" id="KW-0274">FAD</keyword>
<evidence type="ECO:0000259" key="4">
    <source>
        <dbReference type="Pfam" id="PF03486"/>
    </source>
</evidence>
<sequence length="412" mass="44784">MGFISKVNPSRIIVAGGGAAGFFASISAAESNPRAQVVLLEKTPHLLAKVRISGGGRCNVTHACFDPRELSTRYPRGGRTLIGPLTRFGPTETVNWFQSRGVKLKTESDGRMFPTTDSSQTIVDCLTQASQKAKVKILTEHGVQSLQRSPDGGFTLRLTLGSTMEADRFLWAAGGCRPESHPCTHLGHTLSLPVPSLFTFHVDLPWLNELAGLSVDSAEVSVPETNLRETAPLLITHSGLSGPAILRLSAWGARPLHSLHYNFPILIRWLPDPADAIHRRLQIHRETIGAQMVLKSKGVNLPSRLWEKLALLAGITPEDRWAKLSRESANRLVQVLTATTLHVTGKSMNKEEFVTCGGIPLNEIDSKTMQSRVVPNLYFAGEALDIDGITGGYNFQAAWTTGWIAGQSMAST</sequence>
<dbReference type="SUPFAM" id="SSF51905">
    <property type="entry name" value="FAD/NAD(P)-binding domain"/>
    <property type="match status" value="1"/>
</dbReference>
<dbReference type="InterPro" id="IPR036188">
    <property type="entry name" value="FAD/NAD-bd_sf"/>
</dbReference>
<protein>
    <recommendedName>
        <fullName evidence="8">Flavoprotein</fullName>
    </recommendedName>
</protein>
<dbReference type="Gene3D" id="1.10.8.260">
    <property type="entry name" value="HI0933 insert domain-like"/>
    <property type="match status" value="1"/>
</dbReference>
<dbReference type="Proteomes" id="UP000051269">
    <property type="component" value="Unassembled WGS sequence"/>
</dbReference>
<dbReference type="PANTHER" id="PTHR42887:SF2">
    <property type="entry name" value="OS12G0638800 PROTEIN"/>
    <property type="match status" value="1"/>
</dbReference>
<dbReference type="AlphaFoldDB" id="A0A0R2RKS0"/>
<dbReference type="Gene3D" id="3.50.50.60">
    <property type="entry name" value="FAD/NAD(P)-binding domain"/>
    <property type="match status" value="1"/>
</dbReference>
<comment type="cofactor">
    <cofactor evidence="1">
        <name>FAD</name>
        <dbReference type="ChEBI" id="CHEBI:57692"/>
    </cofactor>
</comment>
<feature type="domain" description="RsdA/BaiN/AoA(So)-like Rossmann fold-like" evidence="4">
    <location>
        <begin position="11"/>
        <end position="407"/>
    </location>
</feature>
<dbReference type="Pfam" id="PF22780">
    <property type="entry name" value="HI0933_like_1st"/>
    <property type="match status" value="1"/>
</dbReference>
<keyword evidence="2" id="KW-0285">Flavoprotein</keyword>
<dbReference type="InterPro" id="IPR023166">
    <property type="entry name" value="BaiN-like_dom_sf"/>
</dbReference>